<dbReference type="AlphaFoldDB" id="A0A7I4YD17"/>
<proteinExistence type="predicted"/>
<organism evidence="1 2">
    <name type="scientific">Haemonchus contortus</name>
    <name type="common">Barber pole worm</name>
    <dbReference type="NCBI Taxonomy" id="6289"/>
    <lineage>
        <taxon>Eukaryota</taxon>
        <taxon>Metazoa</taxon>
        <taxon>Ecdysozoa</taxon>
        <taxon>Nematoda</taxon>
        <taxon>Chromadorea</taxon>
        <taxon>Rhabditida</taxon>
        <taxon>Rhabditina</taxon>
        <taxon>Rhabditomorpha</taxon>
        <taxon>Strongyloidea</taxon>
        <taxon>Trichostrongylidae</taxon>
        <taxon>Haemonchus</taxon>
    </lineage>
</organism>
<evidence type="ECO:0000313" key="2">
    <source>
        <dbReference type="WBParaSite" id="HCON_00084040-00001"/>
    </source>
</evidence>
<name>A0A7I4YD17_HAECO</name>
<protein>
    <submittedName>
        <fullName evidence="2">Uncharacterized protein</fullName>
    </submittedName>
</protein>
<dbReference type="Proteomes" id="UP000025227">
    <property type="component" value="Unplaced"/>
</dbReference>
<sequence length="198" mass="22852">MHLKHCDPTEPCDQRFSPEEFVQKKAELHAILDDTKEAFFAQSGLQQQALIKTYYKREALKEFEVGLGRLIHILQDVSDREDRPNSPMPKAYERQFYCRVGIPPVQHLHHTDWRAQRAPGKIEHIKAWGKGSHEATIQQDRINDEIDDHIHNALVLVTPVRDNAENFSAKIFEDVENVRLALRRALVTPSSEPDGFEP</sequence>
<evidence type="ECO:0000313" key="1">
    <source>
        <dbReference type="Proteomes" id="UP000025227"/>
    </source>
</evidence>
<dbReference type="WBParaSite" id="HCON_00084040-00001">
    <property type="protein sequence ID" value="HCON_00084040-00001"/>
    <property type="gene ID" value="HCON_00084040"/>
</dbReference>
<accession>A0A7I4YD17</accession>
<reference evidence="2" key="1">
    <citation type="submission" date="2020-12" db="UniProtKB">
        <authorList>
            <consortium name="WormBaseParasite"/>
        </authorList>
    </citation>
    <scope>IDENTIFICATION</scope>
    <source>
        <strain evidence="2">MHco3</strain>
    </source>
</reference>
<keyword evidence="1" id="KW-1185">Reference proteome</keyword>